<dbReference type="Pfam" id="PF13579">
    <property type="entry name" value="Glyco_trans_4_4"/>
    <property type="match status" value="1"/>
</dbReference>
<keyword evidence="1" id="KW-0812">Transmembrane</keyword>
<reference evidence="4 5" key="1">
    <citation type="journal article" date="2016" name="Nat. Commun.">
        <title>Thousands of microbial genomes shed light on interconnected biogeochemical processes in an aquifer system.</title>
        <authorList>
            <person name="Anantharaman K."/>
            <person name="Brown C.T."/>
            <person name="Hug L.A."/>
            <person name="Sharon I."/>
            <person name="Castelle C.J."/>
            <person name="Probst A.J."/>
            <person name="Thomas B.C."/>
            <person name="Singh A."/>
            <person name="Wilkins M.J."/>
            <person name="Karaoz U."/>
            <person name="Brodie E.L."/>
            <person name="Williams K.H."/>
            <person name="Hubbard S.S."/>
            <person name="Banfield J.F."/>
        </authorList>
    </citation>
    <scope>NUCLEOTIDE SEQUENCE [LARGE SCALE GENOMIC DNA]</scope>
</reference>
<accession>A0A1F5QBW3</accession>
<feature type="domain" description="Glycosyl transferase family 1" evidence="2">
    <location>
        <begin position="186"/>
        <end position="340"/>
    </location>
</feature>
<evidence type="ECO:0000313" key="5">
    <source>
        <dbReference type="Proteomes" id="UP000177235"/>
    </source>
</evidence>
<dbReference type="Gene3D" id="3.40.50.2000">
    <property type="entry name" value="Glycogen Phosphorylase B"/>
    <property type="match status" value="2"/>
</dbReference>
<proteinExistence type="predicted"/>
<evidence type="ECO:0008006" key="6">
    <source>
        <dbReference type="Google" id="ProtNLM"/>
    </source>
</evidence>
<organism evidence="4 5">
    <name type="scientific">Candidatus Doudnabacteria bacterium RIFCSPLOWO2_02_FULL_48_13</name>
    <dbReference type="NCBI Taxonomy" id="1817845"/>
    <lineage>
        <taxon>Bacteria</taxon>
        <taxon>Candidatus Doudnaibacteriota</taxon>
    </lineage>
</organism>
<evidence type="ECO:0000259" key="2">
    <source>
        <dbReference type="Pfam" id="PF00534"/>
    </source>
</evidence>
<feature type="domain" description="Glycosyltransferase subfamily 4-like N-terminal" evidence="3">
    <location>
        <begin position="62"/>
        <end position="162"/>
    </location>
</feature>
<dbReference type="InterPro" id="IPR050194">
    <property type="entry name" value="Glycosyltransferase_grp1"/>
</dbReference>
<feature type="transmembrane region" description="Helical" evidence="1">
    <location>
        <begin position="108"/>
        <end position="131"/>
    </location>
</feature>
<sequence>MRVLMISLDRGLLGGGAGSGDVLERHKKYANLAGELDVIVFSGLQYSQQNPAANLRVIPTRSSKFSHYHKAVELGLALNKEQAYDLLVTQEFTAPSGMRLKKILGVPWIVNIHSMFFTAGWLGFNLIYWYLLFLIKRAIKHADGFRVNNQDIRDKLISWRIQKPILIQPTPIDIEKFKISSFRFKNSDSRLRVLYVGRLAAEKNIGLLIRSFKNIKGDFILQIVGKGGEEPELRRLAADDKRIEFLGVKSLSELPPIFRAADIFVLPSNTESFGQVLLQAAAAGCAIIATDTPGARAILGNPESGVLIPVGSQKHLEKALADFLSKRFEREYWSQKAKEMADKYDAAAGLDRTIMFWKEIAKT</sequence>
<dbReference type="PANTHER" id="PTHR45947">
    <property type="entry name" value="SULFOQUINOVOSYL TRANSFERASE SQD2"/>
    <property type="match status" value="1"/>
</dbReference>
<dbReference type="AlphaFoldDB" id="A0A1F5QBW3"/>
<evidence type="ECO:0000313" key="4">
    <source>
        <dbReference type="EMBL" id="OGE99665.1"/>
    </source>
</evidence>
<dbReference type="InterPro" id="IPR001296">
    <property type="entry name" value="Glyco_trans_1"/>
</dbReference>
<gene>
    <name evidence="4" type="ORF">A3J05_00535</name>
</gene>
<keyword evidence="1" id="KW-0472">Membrane</keyword>
<dbReference type="InterPro" id="IPR028098">
    <property type="entry name" value="Glyco_trans_4-like_N"/>
</dbReference>
<dbReference type="Pfam" id="PF00534">
    <property type="entry name" value="Glycos_transf_1"/>
    <property type="match status" value="1"/>
</dbReference>
<evidence type="ECO:0000259" key="3">
    <source>
        <dbReference type="Pfam" id="PF13579"/>
    </source>
</evidence>
<dbReference type="GO" id="GO:0016757">
    <property type="term" value="F:glycosyltransferase activity"/>
    <property type="evidence" value="ECO:0007669"/>
    <property type="project" value="InterPro"/>
</dbReference>
<dbReference type="EMBL" id="MFFF01000018">
    <property type="protein sequence ID" value="OGE99665.1"/>
    <property type="molecule type" value="Genomic_DNA"/>
</dbReference>
<dbReference type="Proteomes" id="UP000177235">
    <property type="component" value="Unassembled WGS sequence"/>
</dbReference>
<dbReference type="PANTHER" id="PTHR45947:SF3">
    <property type="entry name" value="SULFOQUINOVOSYL TRANSFERASE SQD2"/>
    <property type="match status" value="1"/>
</dbReference>
<protein>
    <recommendedName>
        <fullName evidence="6">Glycosyl transferase family 1 domain-containing protein</fullName>
    </recommendedName>
</protein>
<dbReference type="SUPFAM" id="SSF53756">
    <property type="entry name" value="UDP-Glycosyltransferase/glycogen phosphorylase"/>
    <property type="match status" value="1"/>
</dbReference>
<evidence type="ECO:0000256" key="1">
    <source>
        <dbReference type="SAM" id="Phobius"/>
    </source>
</evidence>
<name>A0A1F5QBW3_9BACT</name>
<keyword evidence="1" id="KW-1133">Transmembrane helix</keyword>
<comment type="caution">
    <text evidence="4">The sequence shown here is derived from an EMBL/GenBank/DDBJ whole genome shotgun (WGS) entry which is preliminary data.</text>
</comment>